<dbReference type="RefSeq" id="WP_141960809.1">
    <property type="nucleotide sequence ID" value="NZ_VFOZ01000001.1"/>
</dbReference>
<dbReference type="InterPro" id="IPR009072">
    <property type="entry name" value="Histone-fold"/>
</dbReference>
<keyword evidence="2" id="KW-1185">Reference proteome</keyword>
<name>A0A543CUZ5_9ACTN</name>
<reference evidence="1 2" key="1">
    <citation type="submission" date="2019-06" db="EMBL/GenBank/DDBJ databases">
        <title>Sequencing the genomes of 1000 actinobacteria strains.</title>
        <authorList>
            <person name="Klenk H.-P."/>
        </authorList>
    </citation>
    <scope>NUCLEOTIDE SEQUENCE [LARGE SCALE GENOMIC DNA]</scope>
    <source>
        <strain evidence="1 2">DSM 102200</strain>
    </source>
</reference>
<accession>A0A543CUZ5</accession>
<dbReference type="SUPFAM" id="SSF47113">
    <property type="entry name" value="Histone-fold"/>
    <property type="match status" value="1"/>
</dbReference>
<dbReference type="InterPro" id="IPR015207">
    <property type="entry name" value="DUF1931"/>
</dbReference>
<dbReference type="Gene3D" id="1.10.20.10">
    <property type="entry name" value="Histone, subunit A"/>
    <property type="match status" value="1"/>
</dbReference>
<dbReference type="CDD" id="cd22923">
    <property type="entry name" value="HFD_Aq328-like_rpt2"/>
    <property type="match status" value="1"/>
</dbReference>
<dbReference type="AlphaFoldDB" id="A0A543CUZ5"/>
<dbReference type="GO" id="GO:0046982">
    <property type="term" value="F:protein heterodimerization activity"/>
    <property type="evidence" value="ECO:0007669"/>
    <property type="project" value="InterPro"/>
</dbReference>
<sequence length="149" mass="16798">MRPSAVARFQRLFRAAAGVDVDKNDLKRYDDFIDRKIYDLLLIGQAHAKANARDVIQSSDLPVTKGLQESIHAFRKLDEEIELRPILEELAKRPPLDLALAEETGQALPEIAGGLTLALARAFTIIEPERRNPQTDQWVRVTALFDLLL</sequence>
<dbReference type="Proteomes" id="UP000316096">
    <property type="component" value="Unassembled WGS sequence"/>
</dbReference>
<gene>
    <name evidence="1" type="ORF">FB559_6651</name>
</gene>
<evidence type="ECO:0000313" key="1">
    <source>
        <dbReference type="EMBL" id="TQM00923.1"/>
    </source>
</evidence>
<protein>
    <submittedName>
        <fullName evidence="1">Uncharacterized protein DUF1931</fullName>
    </submittedName>
</protein>
<comment type="caution">
    <text evidence="1">The sequence shown here is derived from an EMBL/GenBank/DDBJ whole genome shotgun (WGS) entry which is preliminary data.</text>
</comment>
<dbReference type="EMBL" id="VFOZ01000001">
    <property type="protein sequence ID" value="TQM00923.1"/>
    <property type="molecule type" value="Genomic_DNA"/>
</dbReference>
<dbReference type="Pfam" id="PF09123">
    <property type="entry name" value="DUF1931"/>
    <property type="match status" value="1"/>
</dbReference>
<organism evidence="1 2">
    <name type="scientific">Actinoallomurus bryophytorum</name>
    <dbReference type="NCBI Taxonomy" id="1490222"/>
    <lineage>
        <taxon>Bacteria</taxon>
        <taxon>Bacillati</taxon>
        <taxon>Actinomycetota</taxon>
        <taxon>Actinomycetes</taxon>
        <taxon>Streptosporangiales</taxon>
        <taxon>Thermomonosporaceae</taxon>
        <taxon>Actinoallomurus</taxon>
    </lineage>
</organism>
<dbReference type="CDD" id="cd22922">
    <property type="entry name" value="HFD_Aq328-like_rpt1"/>
    <property type="match status" value="1"/>
</dbReference>
<proteinExistence type="predicted"/>
<evidence type="ECO:0000313" key="2">
    <source>
        <dbReference type="Proteomes" id="UP000316096"/>
    </source>
</evidence>
<dbReference type="OrthoDB" id="14134at2"/>